<protein>
    <submittedName>
        <fullName evidence="2">Uncharacterized protein</fullName>
    </submittedName>
</protein>
<accession>A0AC34QLW3</accession>
<evidence type="ECO:0000313" key="2">
    <source>
        <dbReference type="WBParaSite" id="JU765_v2.g17418.t3"/>
    </source>
</evidence>
<organism evidence="1 2">
    <name type="scientific">Panagrolaimus sp. JU765</name>
    <dbReference type="NCBI Taxonomy" id="591449"/>
    <lineage>
        <taxon>Eukaryota</taxon>
        <taxon>Metazoa</taxon>
        <taxon>Ecdysozoa</taxon>
        <taxon>Nematoda</taxon>
        <taxon>Chromadorea</taxon>
        <taxon>Rhabditida</taxon>
        <taxon>Tylenchina</taxon>
        <taxon>Panagrolaimomorpha</taxon>
        <taxon>Panagrolaimoidea</taxon>
        <taxon>Panagrolaimidae</taxon>
        <taxon>Panagrolaimus</taxon>
    </lineage>
</organism>
<name>A0AC34QLW3_9BILA</name>
<reference evidence="2" key="1">
    <citation type="submission" date="2022-11" db="UniProtKB">
        <authorList>
            <consortium name="WormBaseParasite"/>
        </authorList>
    </citation>
    <scope>IDENTIFICATION</scope>
</reference>
<sequence length="483" mass="54748">MKFFETVFQLLSGSLIECPANKTTPSSDYFLTHLTPIYVIAIIFACILCVTTLALGIMHTLYVFIYVTHPDRRAFVLFLAGTAPFVSCFSLVAMFMPRIWFLAHLLSFFYFSIALYFTTPSSDYFLTHLTPIYVIAIIFACILCVTTLALGIMHTLYVFIYVTHPDRRAFVLFLAGTAPFVSCFSLVAMFMPRIWFLAHLLSFFYFSIALYFVICLLMHIVEGRQSMVKKMHQKSSRMTVQTPPFCCVFPCLPTLQVETRKIKILELMVLQTPCVRLFATIVSLILMTVQTPPFCCVFPCLPTLQVETRKIKILELMVLQTPCVRLFATIVSLILYFEYSNDAMIALKVLDFISLPSLLFGIYGCHILVTTVSKLDELIPYRYIVVFRLLDIYFAFFGLQQPIFDFLARAGIFGCGTLLSAIDTAFSIDTAFFWKNFATVLESFFVSVISTSLLKPSRSALFDKYPSTLTCSVTSGSTHESTA</sequence>
<evidence type="ECO:0000313" key="1">
    <source>
        <dbReference type="Proteomes" id="UP000887576"/>
    </source>
</evidence>
<proteinExistence type="predicted"/>
<dbReference type="Proteomes" id="UP000887576">
    <property type="component" value="Unplaced"/>
</dbReference>
<dbReference type="WBParaSite" id="JU765_v2.g17418.t3">
    <property type="protein sequence ID" value="JU765_v2.g17418.t3"/>
    <property type="gene ID" value="JU765_v2.g17418"/>
</dbReference>